<accession>A0A9X2MVR6</accession>
<dbReference type="PROSITE" id="PS51272">
    <property type="entry name" value="SLH"/>
    <property type="match status" value="3"/>
</dbReference>
<feature type="domain" description="SLH" evidence="2">
    <location>
        <begin position="1764"/>
        <end position="1826"/>
    </location>
</feature>
<comment type="caution">
    <text evidence="4">The sequence shown here is derived from an EMBL/GenBank/DDBJ whole genome shotgun (WGS) entry which is preliminary data.</text>
</comment>
<keyword evidence="1" id="KW-0732">Signal</keyword>
<dbReference type="InterPro" id="IPR004843">
    <property type="entry name" value="Calcineurin-like_PHP"/>
</dbReference>
<dbReference type="SUPFAM" id="SSF56300">
    <property type="entry name" value="Metallo-dependent phosphatases"/>
    <property type="match status" value="1"/>
</dbReference>
<dbReference type="PANTHER" id="PTHR43143:SF5">
    <property type="entry name" value="SECRETED PROTEIN"/>
    <property type="match status" value="1"/>
</dbReference>
<dbReference type="InterPro" id="IPR001119">
    <property type="entry name" value="SLH_dom"/>
</dbReference>
<dbReference type="Proteomes" id="UP001141950">
    <property type="component" value="Unassembled WGS sequence"/>
</dbReference>
<proteinExistence type="predicted"/>
<dbReference type="InterPro" id="IPR029052">
    <property type="entry name" value="Metallo-depent_PP-like"/>
</dbReference>
<feature type="domain" description="SLH" evidence="2">
    <location>
        <begin position="1829"/>
        <end position="1883"/>
    </location>
</feature>
<dbReference type="RefSeq" id="WP_257451492.1">
    <property type="nucleotide sequence ID" value="NZ_JANIPJ010000024.1"/>
</dbReference>
<dbReference type="Pfam" id="PF00149">
    <property type="entry name" value="Metallophos"/>
    <property type="match status" value="1"/>
</dbReference>
<sequence length="1883" mass="205877">MTALRRRTWKQWLSSMTAAALLFGAVPQAGYAEEAGGSAASAVPPVLITELVPDTANVSGVSSDAYEFIEIYNNTDEVLDFSQYKLFYRYPDKGPSGDVPWPTVEKGSVDIPVGGSIVLWVINSANGSATEADFNTNFGVSLKEGETLFRLEESGGMANGSPRDMVVKDLQGNEVVVASYQNDEQTKPDKGIFYTYPTDGTINMRMVADPGTVTATPGSVTVDQVPSEPVQGPDPIENTLPAIADISHEQVAEGLEVSAAITDADGTLPEAVLYYRTESQTQFASVMMLKSPDGDSFKALVPASALVEETLYYYIEAADQAGKTKSETQTVQIELGDFDPQSAPPLLVTEIVPDSANVGSGDGYEFVEVYNNTDKPMNLKDYRIKYRYTDSGPSADVIWPTSTEDVVIPSKQSVVFWVINAYNTASTAADFNTNYGTSLEEGVNLFRMFSDGMANGGKRGIVVATNSGIEVSTVYYDNDEETKANKGIFYRYPVDGTANMIKYSAGLEAATPGAVASQQVPAVPVTVAADSVNPEVTDLTAATEVDQTNNFDIVADAADDMQVKTVLLYYKDDKESSYTKRYLTQSYNDSLFRQTIFSPQLIGRKYIEYYFEVSDGTNAVATMPKRVAILGGPEQADLRLNVKEGEVLAGSKIIRGTGAGVPWSELTMSIGGDELTTGTYSALESGAYFAFETQGVNYYFKNAVVVDGQIIHTFLDPIDSWSTLSIPVSADGLEAGDNVISIYAGSKSGPFDERPEENKDDFEIRNVRLVLADGTELYDPNYANPMTSLKMGDSSGKNEFIDFTFTLTADKLASKAYLWDTRSAEDGNHTISLTHSQNGTLTRDVKVDNTAPIIVPTVENEEEYRGEFVIDAAVTDEIAGVESVQATLDGKAVELPIAASSSALAPGEHVLEVKAADKVGNLAESTVTFSVPDENPAAPVVVSPFPGKDRVGDRAELTVKAQDPLDDLMRVSFFRGYKFDASTQAGFKAYRGAADTEPPKQEVPGGETALGAADYKLISKDDNQYLIDDATEQFPYQRFEITLDPSVKDTDRVAVKWQGKSLEGRKVSLYAWSPDAGKWQQLDTIIAGNEEFELGSEVAAGDYRHEETNKINLMVQDELPVSNDPYDFSFVWMSDTQYYSETYFEYYRDNVNWIKNNLDSHKIKYVIHTGDIVDESDKLYQWEEADRNMKVLDDAGIPYGVLAGNHDVDHQKGSYEDYWKWFSEDRFVNQPTFGGSYQNNRGHYDLVSAGGNDFIIVYMGWGLADEEIEWMNQVVKDHPNHKAIIALHEYLLVSGNRAPIADKVYEQVVLPNKNVFATLSGHYHDAELKTDEIDDDGDGAADRKVYQMLADYQGAEDGGLGYIRLMQFDMANDKLHIKTYSPTLDDYNYYDPVAYPGKDEFSLDLELDAETKRVATDYFGVQVYTDEQIGETKEAASGANATVEWSGLDADAAYEWYAVAEDDYTGVGRSDVWRFYTGEGPAEEETPVVTSPPVTVEPKPEVGKGIVALQPKSGNRYELGADTVKDAIKSAANDEFIQIKLEGNGTASGTVELQLPAEAMADLQKNGKGMKLTFSGLEIEYPAGVIPAGALGQGVMVSLKISTKPGDEADRELEDEALRPTAIVFHLELAATSRDGQTTSIHELGGKVRVSRQLTEEEKKALDTDYAGVYYLDGENAHYMGGTFEDGAVTFETDHFSGFAVMEYRKSFDDMAGHWAESYVGKLAAKHAVTGIDSSTFAPERDVKRADFAVIAVKALGFLGLETDGSTFADVAEDKYYAAYVEKAYELGLVTGYEDKFRPEDTISREEATVILMRIHELLQGKKSSSADGQSFADMAEASDWATDAIVQASALGLVSGKPGGLFDPHADVKRAEIAKMIWLALQ</sequence>
<evidence type="ECO:0000256" key="1">
    <source>
        <dbReference type="SAM" id="SignalP"/>
    </source>
</evidence>
<feature type="domain" description="LTD" evidence="3">
    <location>
        <begin position="34"/>
        <end position="198"/>
    </location>
</feature>
<dbReference type="InterPro" id="IPR001322">
    <property type="entry name" value="Lamin_tail_dom"/>
</dbReference>
<feature type="chain" id="PRO_5040751750" evidence="1">
    <location>
        <begin position="32"/>
        <end position="1883"/>
    </location>
</feature>
<reference evidence="4" key="1">
    <citation type="submission" date="2022-08" db="EMBL/GenBank/DDBJ databases">
        <title>The genomic sequence of strain Paenibacillus sp. SCIV0701.</title>
        <authorList>
            <person name="Zhao H."/>
        </authorList>
    </citation>
    <scope>NUCLEOTIDE SEQUENCE</scope>
    <source>
        <strain evidence="4">SCIV0701</strain>
    </source>
</reference>
<dbReference type="PROSITE" id="PS51841">
    <property type="entry name" value="LTD"/>
    <property type="match status" value="2"/>
</dbReference>
<feature type="domain" description="LTD" evidence="3">
    <location>
        <begin position="334"/>
        <end position="477"/>
    </location>
</feature>
<evidence type="ECO:0000259" key="3">
    <source>
        <dbReference type="PROSITE" id="PS51841"/>
    </source>
</evidence>
<evidence type="ECO:0000259" key="2">
    <source>
        <dbReference type="PROSITE" id="PS51272"/>
    </source>
</evidence>
<dbReference type="GO" id="GO:0016787">
    <property type="term" value="F:hydrolase activity"/>
    <property type="evidence" value="ECO:0007669"/>
    <property type="project" value="InterPro"/>
</dbReference>
<evidence type="ECO:0000313" key="5">
    <source>
        <dbReference type="Proteomes" id="UP001141950"/>
    </source>
</evidence>
<feature type="signal peptide" evidence="1">
    <location>
        <begin position="1"/>
        <end position="31"/>
    </location>
</feature>
<feature type="domain" description="SLH" evidence="2">
    <location>
        <begin position="1703"/>
        <end position="1763"/>
    </location>
</feature>
<dbReference type="EMBL" id="JANIPJ010000024">
    <property type="protein sequence ID" value="MCR2807224.1"/>
    <property type="molecule type" value="Genomic_DNA"/>
</dbReference>
<dbReference type="Gene3D" id="3.60.21.10">
    <property type="match status" value="1"/>
</dbReference>
<name>A0A9X2MVR6_9BACL</name>
<dbReference type="Pfam" id="PF00395">
    <property type="entry name" value="SLH"/>
    <property type="match status" value="3"/>
</dbReference>
<dbReference type="PANTHER" id="PTHR43143">
    <property type="entry name" value="METALLOPHOSPHOESTERASE, CALCINEURIN SUPERFAMILY"/>
    <property type="match status" value="1"/>
</dbReference>
<gene>
    <name evidence="4" type="ORF">NQZ67_25385</name>
</gene>
<organism evidence="4 5">
    <name type="scientific">Paenibacillus soyae</name>
    <dbReference type="NCBI Taxonomy" id="2969249"/>
    <lineage>
        <taxon>Bacteria</taxon>
        <taxon>Bacillati</taxon>
        <taxon>Bacillota</taxon>
        <taxon>Bacilli</taxon>
        <taxon>Bacillales</taxon>
        <taxon>Paenibacillaceae</taxon>
        <taxon>Paenibacillus</taxon>
    </lineage>
</organism>
<dbReference type="InterPro" id="IPR051918">
    <property type="entry name" value="STPP_CPPED1"/>
</dbReference>
<evidence type="ECO:0000313" key="4">
    <source>
        <dbReference type="EMBL" id="MCR2807224.1"/>
    </source>
</evidence>
<dbReference type="Pfam" id="PF00932">
    <property type="entry name" value="LTD"/>
    <property type="match status" value="1"/>
</dbReference>
<keyword evidence="5" id="KW-1185">Reference proteome</keyword>
<protein>
    <submittedName>
        <fullName evidence="4">S-layer homology domain-containing protein</fullName>
    </submittedName>
</protein>